<reference evidence="2" key="1">
    <citation type="submission" date="2016-11" db="EMBL/GenBank/DDBJ databases">
        <authorList>
            <person name="Varghese N."/>
            <person name="Submissions S."/>
        </authorList>
    </citation>
    <scope>NUCLEOTIDE SEQUENCE [LARGE SCALE GENOMIC DNA]</scope>
    <source>
        <strain evidence="2">DSM 29440</strain>
    </source>
</reference>
<sequence>MTHELPIRPTPLIKPLPDAPEVPLADLGPLADPIDAIRTLTQAPTALALQAVLTAISVAAQPHANVETILHPVPLSLFAFSIAESSSRKSAVDALATAPIREFERPRLSIYAKALAAFDEAQKSSARRGDFDAVIENAYDGSNAKSNTPPISPKVLFDDITYQGLVSHFANGQPSIGILSDEGGKIIGGHAMNSQNQTATSSALSSFWDGREINHTRSSTGSITLADRRVSMHLAIQPMVAQSFMSSELVRDQGILSRVLVAMPDTLKGTRFLIEDEETLETKARAHATLDAYNECITELLEAEPRTNAFDPLGLDPRTLTLEPPVRALLIDFYNVTEEAQGDGGPFTNISGFAGKAAEHAARIAGNLALFSNAEAMSVDVGSMRTAISLVNFYLEEAVRIFDTGSVSKTVRDAEFLRQWIVELRDDMYVDLTLINKCGPNRLRSSPENKKLINILVEYGWLIGMTDIVEIDGRRSRRAFRVVRS</sequence>
<evidence type="ECO:0000313" key="2">
    <source>
        <dbReference type="Proteomes" id="UP000184932"/>
    </source>
</evidence>
<gene>
    <name evidence="1" type="ORF">SAMN05444002_2513</name>
</gene>
<dbReference type="RefSeq" id="WP_074256520.1">
    <property type="nucleotide sequence ID" value="NZ_FSRL01000001.1"/>
</dbReference>
<dbReference type="Proteomes" id="UP000184932">
    <property type="component" value="Unassembled WGS sequence"/>
</dbReference>
<protein>
    <recommendedName>
        <fullName evidence="3">DUF3987 domain-containing protein</fullName>
    </recommendedName>
</protein>
<name>A0A1N6GIH6_9RHOB</name>
<accession>A0A1N6GIH6</accession>
<evidence type="ECO:0000313" key="1">
    <source>
        <dbReference type="EMBL" id="SIO07323.1"/>
    </source>
</evidence>
<proteinExistence type="predicted"/>
<organism evidence="1 2">
    <name type="scientific">Vannielia litorea</name>
    <dbReference type="NCBI Taxonomy" id="1217970"/>
    <lineage>
        <taxon>Bacteria</taxon>
        <taxon>Pseudomonadati</taxon>
        <taxon>Pseudomonadota</taxon>
        <taxon>Alphaproteobacteria</taxon>
        <taxon>Rhodobacterales</taxon>
        <taxon>Paracoccaceae</taxon>
        <taxon>Vannielia</taxon>
    </lineage>
</organism>
<dbReference type="AlphaFoldDB" id="A0A1N6GIH6"/>
<dbReference type="EMBL" id="FSRL01000001">
    <property type="protein sequence ID" value="SIO07323.1"/>
    <property type="molecule type" value="Genomic_DNA"/>
</dbReference>
<evidence type="ECO:0008006" key="3">
    <source>
        <dbReference type="Google" id="ProtNLM"/>
    </source>
</evidence>
<dbReference type="OrthoDB" id="9067983at2"/>
<keyword evidence="2" id="KW-1185">Reference proteome</keyword>
<dbReference type="InterPro" id="IPR025048">
    <property type="entry name" value="DUF3987"/>
</dbReference>
<dbReference type="STRING" id="1217970.SAMN05444002_2513"/>
<dbReference type="Pfam" id="PF13148">
    <property type="entry name" value="DUF3987"/>
    <property type="match status" value="1"/>
</dbReference>